<dbReference type="EMBL" id="LRGB01000915">
    <property type="protein sequence ID" value="KZS15166.1"/>
    <property type="molecule type" value="Genomic_DNA"/>
</dbReference>
<evidence type="ECO:0000256" key="2">
    <source>
        <dbReference type="SAM" id="Phobius"/>
    </source>
</evidence>
<accession>A0A162CNZ0</accession>
<dbReference type="Proteomes" id="UP000076858">
    <property type="component" value="Unassembled WGS sequence"/>
</dbReference>
<organism evidence="3 4">
    <name type="scientific">Daphnia magna</name>
    <dbReference type="NCBI Taxonomy" id="35525"/>
    <lineage>
        <taxon>Eukaryota</taxon>
        <taxon>Metazoa</taxon>
        <taxon>Ecdysozoa</taxon>
        <taxon>Arthropoda</taxon>
        <taxon>Crustacea</taxon>
        <taxon>Branchiopoda</taxon>
        <taxon>Diplostraca</taxon>
        <taxon>Cladocera</taxon>
        <taxon>Anomopoda</taxon>
        <taxon>Daphniidae</taxon>
        <taxon>Daphnia</taxon>
    </lineage>
</organism>
<proteinExistence type="predicted"/>
<keyword evidence="4" id="KW-1185">Reference proteome</keyword>
<evidence type="ECO:0000256" key="1">
    <source>
        <dbReference type="SAM" id="MobiDB-lite"/>
    </source>
</evidence>
<feature type="compositionally biased region" description="Polar residues" evidence="1">
    <location>
        <begin position="59"/>
        <end position="73"/>
    </location>
</feature>
<sequence>MVSGRKRNKENDREDKQTQTNFTHFLLGAVVKVYSLLSFLSNVRVASHSGLNLPAVPRLQSSETNSRLHMSNL</sequence>
<keyword evidence="2" id="KW-1133">Transmembrane helix</keyword>
<evidence type="ECO:0000313" key="3">
    <source>
        <dbReference type="EMBL" id="KZS15166.1"/>
    </source>
</evidence>
<protein>
    <submittedName>
        <fullName evidence="3">Uncharacterized protein</fullName>
    </submittedName>
</protein>
<gene>
    <name evidence="3" type="ORF">APZ42_019213</name>
</gene>
<keyword evidence="2" id="KW-0472">Membrane</keyword>
<keyword evidence="2" id="KW-0812">Transmembrane</keyword>
<feature type="region of interest" description="Disordered" evidence="1">
    <location>
        <begin position="52"/>
        <end position="73"/>
    </location>
</feature>
<comment type="caution">
    <text evidence="3">The sequence shown here is derived from an EMBL/GenBank/DDBJ whole genome shotgun (WGS) entry which is preliminary data.</text>
</comment>
<dbReference type="AlphaFoldDB" id="A0A162CNZ0"/>
<feature type="transmembrane region" description="Helical" evidence="2">
    <location>
        <begin position="21"/>
        <end position="40"/>
    </location>
</feature>
<name>A0A162CNZ0_9CRUS</name>
<evidence type="ECO:0000313" key="4">
    <source>
        <dbReference type="Proteomes" id="UP000076858"/>
    </source>
</evidence>
<reference evidence="3 4" key="1">
    <citation type="submission" date="2016-03" db="EMBL/GenBank/DDBJ databases">
        <title>EvidentialGene: Evidence-directed Construction of Genes on Genomes.</title>
        <authorList>
            <person name="Gilbert D.G."/>
            <person name="Choi J.-H."/>
            <person name="Mockaitis K."/>
            <person name="Colbourne J."/>
            <person name="Pfrender M."/>
        </authorList>
    </citation>
    <scope>NUCLEOTIDE SEQUENCE [LARGE SCALE GENOMIC DNA]</scope>
    <source>
        <strain evidence="3 4">Xinb3</strain>
        <tissue evidence="3">Complete organism</tissue>
    </source>
</reference>